<evidence type="ECO:0000313" key="4">
    <source>
        <dbReference type="EMBL" id="XCH73994.1"/>
    </source>
</evidence>
<accession>A0AAU8HBQ4</accession>
<dbReference type="RefSeq" id="WP_350932941.1">
    <property type="nucleotide sequence ID" value="NZ_CP157762.1"/>
</dbReference>
<feature type="transmembrane region" description="Helical" evidence="2">
    <location>
        <begin position="126"/>
        <end position="150"/>
    </location>
</feature>
<evidence type="ECO:0000256" key="2">
    <source>
        <dbReference type="SAM" id="Phobius"/>
    </source>
</evidence>
<protein>
    <recommendedName>
        <fullName evidence="5">Serine/threonine protein kinase</fullName>
    </recommendedName>
</protein>
<dbReference type="EMBL" id="CP159342">
    <property type="protein sequence ID" value="XCH73994.1"/>
    <property type="molecule type" value="Genomic_DNA"/>
</dbReference>
<evidence type="ECO:0000313" key="3">
    <source>
        <dbReference type="EMBL" id="XBP93296.1"/>
    </source>
</evidence>
<evidence type="ECO:0000256" key="1">
    <source>
        <dbReference type="SAM" id="MobiDB-lite"/>
    </source>
</evidence>
<reference evidence="4" key="2">
    <citation type="submission" date="2024-06" db="EMBL/GenBank/DDBJ databases">
        <title>Micromonospora mangrovi CCTCC AA 2012012 genome sequences.</title>
        <authorList>
            <person name="Gao J."/>
        </authorList>
    </citation>
    <scope>NUCLEOTIDE SEQUENCE</scope>
    <source>
        <strain evidence="4">CCTCC AA 2012012</strain>
    </source>
</reference>
<evidence type="ECO:0008006" key="5">
    <source>
        <dbReference type="Google" id="ProtNLM"/>
    </source>
</evidence>
<feature type="compositionally biased region" description="Polar residues" evidence="1">
    <location>
        <begin position="356"/>
        <end position="371"/>
    </location>
</feature>
<organism evidence="4">
    <name type="scientific">Micromonospora sp. CCTCC AA 2012012</name>
    <dbReference type="NCBI Taxonomy" id="3111921"/>
    <lineage>
        <taxon>Bacteria</taxon>
        <taxon>Bacillati</taxon>
        <taxon>Actinomycetota</taxon>
        <taxon>Actinomycetes</taxon>
        <taxon>Micromonosporales</taxon>
        <taxon>Micromonosporaceae</taxon>
        <taxon>Micromonospora</taxon>
    </lineage>
</organism>
<sequence>MVYRYESDEDAFPESPQAGPDASVPGVGTPPPAGPSPSRFPTPSLPPPARAGRPSVHVDPPPEPTRATVPVPATPVATAAPRIPVPSSPTPTPPSRSQVYASTPPPEPPRVDRAGRSGSGGGGRAWRVLIGGAAVLALLVLSGLAGAALIKDRQVTPEAVTPTYQPGVEQSAAAGGHDLDSRDTDQVALTAKEVFPGRTLVVTDGRPAYRVLKTQLSADCAVAATDEVADLLVRLGCNQVVRATLRSPDGRYLLTTGLFNLTDLASSQRARDRIRQLLDERQGRFRGMTAGDDTEAVAKAAARVGWQVRGHYLAYCLVTRADGERISGDDPKAREILTDLIEQYLTGGVLERRANSGDTGQPTPEESTAAQEDTRSEN</sequence>
<gene>
    <name evidence="4" type="ORF">ABUL08_27605</name>
    <name evidence="3" type="ORF">VK199_27520</name>
</gene>
<feature type="region of interest" description="Disordered" evidence="1">
    <location>
        <begin position="1"/>
        <end position="122"/>
    </location>
</feature>
<feature type="compositionally biased region" description="Pro residues" evidence="1">
    <location>
        <begin position="28"/>
        <end position="49"/>
    </location>
</feature>
<dbReference type="EMBL" id="CP157762">
    <property type="protein sequence ID" value="XBP93296.1"/>
    <property type="molecule type" value="Genomic_DNA"/>
</dbReference>
<name>A0AAU8HBQ4_9ACTN</name>
<keyword evidence="2" id="KW-0812">Transmembrane</keyword>
<reference evidence="3" key="1">
    <citation type="submission" date="2024-01" db="EMBL/GenBank/DDBJ databases">
        <title>The genome sequence of Micromonospora mangrovi CCTCC AA 2012012.</title>
        <authorList>
            <person name="Gao J."/>
        </authorList>
    </citation>
    <scope>NUCLEOTIDE SEQUENCE</scope>
    <source>
        <strain evidence="3">CCTCC AA 2012012</strain>
    </source>
</reference>
<feature type="region of interest" description="Disordered" evidence="1">
    <location>
        <begin position="350"/>
        <end position="378"/>
    </location>
</feature>
<proteinExistence type="predicted"/>
<keyword evidence="2" id="KW-0472">Membrane</keyword>
<feature type="compositionally biased region" description="Low complexity" evidence="1">
    <location>
        <begin position="65"/>
        <end position="82"/>
    </location>
</feature>
<feature type="compositionally biased region" description="Pro residues" evidence="1">
    <location>
        <begin position="83"/>
        <end position="94"/>
    </location>
</feature>
<keyword evidence="2" id="KW-1133">Transmembrane helix</keyword>
<dbReference type="AlphaFoldDB" id="A0AAU8HBQ4"/>